<evidence type="ECO:0000313" key="1">
    <source>
        <dbReference type="EMBL" id="KAG6435063.1"/>
    </source>
</evidence>
<dbReference type="AlphaFoldDB" id="A0A8X8YSZ1"/>
<accession>A0A8X8YSZ1</accession>
<sequence>MGTGFGHGVNFAGVAREEVYVVETVHVADARGDVAAKIVVFETQGLMLPIEFGIGPERSLLDSSIEVRDSMFPMDGGMLPLRRLFVRSKYLRLDRFPMDSSMLPLKLLLLKSKYVSDVFFMKRLLGMGPIRWLWTRTKTSSRLMLSIVLGIDPSRLFESRNIWRKSVSLPNSDGMGPVKFFRSDRVGD</sequence>
<keyword evidence="2" id="KW-1185">Reference proteome</keyword>
<comment type="caution">
    <text evidence="1">The sequence shown here is derived from an EMBL/GenBank/DDBJ whole genome shotgun (WGS) entry which is preliminary data.</text>
</comment>
<reference evidence="1" key="1">
    <citation type="submission" date="2018-01" db="EMBL/GenBank/DDBJ databases">
        <authorList>
            <person name="Mao J.F."/>
        </authorList>
    </citation>
    <scope>NUCLEOTIDE SEQUENCE</scope>
    <source>
        <strain evidence="1">Huo1</strain>
        <tissue evidence="1">Leaf</tissue>
    </source>
</reference>
<proteinExistence type="predicted"/>
<dbReference type="Proteomes" id="UP000298416">
    <property type="component" value="Unassembled WGS sequence"/>
</dbReference>
<gene>
    <name evidence="1" type="ORF">SASPL_106713</name>
</gene>
<organism evidence="1">
    <name type="scientific">Salvia splendens</name>
    <name type="common">Scarlet sage</name>
    <dbReference type="NCBI Taxonomy" id="180675"/>
    <lineage>
        <taxon>Eukaryota</taxon>
        <taxon>Viridiplantae</taxon>
        <taxon>Streptophyta</taxon>
        <taxon>Embryophyta</taxon>
        <taxon>Tracheophyta</taxon>
        <taxon>Spermatophyta</taxon>
        <taxon>Magnoliopsida</taxon>
        <taxon>eudicotyledons</taxon>
        <taxon>Gunneridae</taxon>
        <taxon>Pentapetalae</taxon>
        <taxon>asterids</taxon>
        <taxon>lamiids</taxon>
        <taxon>Lamiales</taxon>
        <taxon>Lamiaceae</taxon>
        <taxon>Nepetoideae</taxon>
        <taxon>Mentheae</taxon>
        <taxon>Salviinae</taxon>
        <taxon>Salvia</taxon>
        <taxon>Salvia subgen. Calosphace</taxon>
        <taxon>core Calosphace</taxon>
    </lineage>
</organism>
<protein>
    <submittedName>
        <fullName evidence="1">Uncharacterized protein</fullName>
    </submittedName>
</protein>
<dbReference type="EMBL" id="PNBA02000002">
    <property type="protein sequence ID" value="KAG6435063.1"/>
    <property type="molecule type" value="Genomic_DNA"/>
</dbReference>
<reference evidence="1" key="2">
    <citation type="submission" date="2020-08" db="EMBL/GenBank/DDBJ databases">
        <title>Plant Genome Project.</title>
        <authorList>
            <person name="Zhang R.-G."/>
        </authorList>
    </citation>
    <scope>NUCLEOTIDE SEQUENCE</scope>
    <source>
        <strain evidence="1">Huo1</strain>
        <tissue evidence="1">Leaf</tissue>
    </source>
</reference>
<name>A0A8X8YSZ1_SALSN</name>
<evidence type="ECO:0000313" key="2">
    <source>
        <dbReference type="Proteomes" id="UP000298416"/>
    </source>
</evidence>